<keyword evidence="3" id="KW-1185">Reference proteome</keyword>
<comment type="caution">
    <text evidence="2">The sequence shown here is derived from an EMBL/GenBank/DDBJ whole genome shotgun (WGS) entry which is preliminary data.</text>
</comment>
<name>A0ABX4MDS9_9ACTO</name>
<evidence type="ECO:0000313" key="3">
    <source>
        <dbReference type="Proteomes" id="UP000194577"/>
    </source>
</evidence>
<evidence type="ECO:0000313" key="2">
    <source>
        <dbReference type="EMBL" id="PHP53588.1"/>
    </source>
</evidence>
<gene>
    <name evidence="2" type="ORF">BW737_001765</name>
</gene>
<accession>A0ABX4MDS9</accession>
<dbReference type="Proteomes" id="UP000194577">
    <property type="component" value="Unassembled WGS sequence"/>
</dbReference>
<dbReference type="EMBL" id="MTPX02000011">
    <property type="protein sequence ID" value="PHP53588.1"/>
    <property type="molecule type" value="Genomic_DNA"/>
</dbReference>
<evidence type="ECO:0000259" key="1">
    <source>
        <dbReference type="Pfam" id="PF20211"/>
    </source>
</evidence>
<sequence length="170" mass="18511">MDTAANVHAYNTGSVETAKAEAAELQEALANGASSQGRTPEEILDQIDKHRDIPTYALAFCQTMGVDNMLDAPLEAQKDTNYALQSQPAIIDRMVDTFGHVMCAASTLYDETSYQPPSRLHLLHTSTPSRPPSTTPLRRRVTRAAPPCWMPTSPLTAPSTTPISWSAWPS</sequence>
<dbReference type="RefSeq" id="WP_086615822.1">
    <property type="nucleotide sequence ID" value="NZ_MTPX02000011.1"/>
</dbReference>
<dbReference type="Pfam" id="PF20211">
    <property type="entry name" value="DUF6571"/>
    <property type="match status" value="1"/>
</dbReference>
<feature type="domain" description="DUF6571" evidence="1">
    <location>
        <begin position="2"/>
        <end position="115"/>
    </location>
</feature>
<protein>
    <recommendedName>
        <fullName evidence="1">DUF6571 domain-containing protein</fullName>
    </recommendedName>
</protein>
<proteinExistence type="predicted"/>
<reference evidence="2 3" key="1">
    <citation type="submission" date="2017-10" db="EMBL/GenBank/DDBJ databases">
        <title>Draft genome sequence of cellulolytic Actinomyces sp CtC72 isolated from cattle rumen fluid.</title>
        <authorList>
            <person name="Joshi A.J."/>
            <person name="Vasudevan G."/>
            <person name="Lanjekar V.B."/>
            <person name="Hivarkar S."/>
            <person name="Engineer A."/>
            <person name="Pore S.D."/>
            <person name="Dhakephalkar P.K."/>
            <person name="Dagar S."/>
        </authorList>
    </citation>
    <scope>NUCLEOTIDE SEQUENCE [LARGE SCALE GENOMIC DNA]</scope>
    <source>
        <strain evidence="3">CtC72</strain>
    </source>
</reference>
<organism evidence="2 3">
    <name type="scientific">Actinomyces ruminis</name>
    <dbReference type="NCBI Taxonomy" id="1937003"/>
    <lineage>
        <taxon>Bacteria</taxon>
        <taxon>Bacillati</taxon>
        <taxon>Actinomycetota</taxon>
        <taxon>Actinomycetes</taxon>
        <taxon>Actinomycetales</taxon>
        <taxon>Actinomycetaceae</taxon>
        <taxon>Actinomyces</taxon>
    </lineage>
</organism>
<dbReference type="InterPro" id="IPR046701">
    <property type="entry name" value="DUF6571"/>
</dbReference>